<dbReference type="Proteomes" id="UP001417504">
    <property type="component" value="Unassembled WGS sequence"/>
</dbReference>
<dbReference type="GO" id="GO:0010052">
    <property type="term" value="P:guard cell differentiation"/>
    <property type="evidence" value="ECO:0007669"/>
    <property type="project" value="InterPro"/>
</dbReference>
<dbReference type="PANTHER" id="PTHR46684:SF6">
    <property type="entry name" value="TRANSCRIPTION FACTOR FAMA"/>
    <property type="match status" value="1"/>
</dbReference>
<dbReference type="EMBL" id="JBBNAE010000003">
    <property type="protein sequence ID" value="KAK9138260.1"/>
    <property type="molecule type" value="Genomic_DNA"/>
</dbReference>
<keyword evidence="3" id="KW-0238">DNA-binding</keyword>
<feature type="domain" description="BHLH" evidence="7">
    <location>
        <begin position="198"/>
        <end position="249"/>
    </location>
</feature>
<evidence type="ECO:0000256" key="3">
    <source>
        <dbReference type="ARBA" id="ARBA00023125"/>
    </source>
</evidence>
<evidence type="ECO:0000256" key="6">
    <source>
        <dbReference type="SAM" id="MobiDB-lite"/>
    </source>
</evidence>
<evidence type="ECO:0000313" key="9">
    <source>
        <dbReference type="EMBL" id="KAK9138260.1"/>
    </source>
</evidence>
<evidence type="ECO:0008006" key="11">
    <source>
        <dbReference type="Google" id="ProtNLM"/>
    </source>
</evidence>
<comment type="caution">
    <text evidence="9">The sequence shown here is derived from an EMBL/GenBank/DDBJ whole genome shotgun (WGS) entry which is preliminary data.</text>
</comment>
<dbReference type="InterPro" id="IPR036638">
    <property type="entry name" value="HLH_DNA-bd_sf"/>
</dbReference>
<dbReference type="InterPro" id="IPR002912">
    <property type="entry name" value="ACT_dom"/>
</dbReference>
<dbReference type="Pfam" id="PF22754">
    <property type="entry name" value="bHLH-TF_ACT-like_plant"/>
    <property type="match status" value="1"/>
</dbReference>
<dbReference type="InterPro" id="IPR011598">
    <property type="entry name" value="bHLH_dom"/>
</dbReference>
<keyword evidence="10" id="KW-1185">Reference proteome</keyword>
<evidence type="ECO:0000256" key="2">
    <source>
        <dbReference type="ARBA" id="ARBA00023015"/>
    </source>
</evidence>
<dbReference type="InterPro" id="IPR054502">
    <property type="entry name" value="bHLH-TF_ACT-like_plant"/>
</dbReference>
<gene>
    <name evidence="9" type="ORF">Sjap_008854</name>
</gene>
<organism evidence="9 10">
    <name type="scientific">Stephania japonica</name>
    <dbReference type="NCBI Taxonomy" id="461633"/>
    <lineage>
        <taxon>Eukaryota</taxon>
        <taxon>Viridiplantae</taxon>
        <taxon>Streptophyta</taxon>
        <taxon>Embryophyta</taxon>
        <taxon>Tracheophyta</taxon>
        <taxon>Spermatophyta</taxon>
        <taxon>Magnoliopsida</taxon>
        <taxon>Ranunculales</taxon>
        <taxon>Menispermaceae</taxon>
        <taxon>Menispermoideae</taxon>
        <taxon>Cissampelideae</taxon>
        <taxon>Stephania</taxon>
    </lineage>
</organism>
<keyword evidence="2" id="KW-0805">Transcription regulation</keyword>
<dbReference type="InterPro" id="IPR044283">
    <property type="entry name" value="FAMA/SPEECHLESS/MUTE-like"/>
</dbReference>
<dbReference type="SMART" id="SM00353">
    <property type="entry name" value="HLH"/>
    <property type="match status" value="1"/>
</dbReference>
<dbReference type="Gene3D" id="4.10.280.10">
    <property type="entry name" value="Helix-loop-helix DNA-binding domain"/>
    <property type="match status" value="1"/>
</dbReference>
<dbReference type="GO" id="GO:0003700">
    <property type="term" value="F:DNA-binding transcription factor activity"/>
    <property type="evidence" value="ECO:0007669"/>
    <property type="project" value="InterPro"/>
</dbReference>
<dbReference type="FunFam" id="4.10.280.10:FF:000050">
    <property type="entry name" value="Basic helix-loop-helix transcription factor"/>
    <property type="match status" value="1"/>
</dbReference>
<evidence type="ECO:0000256" key="5">
    <source>
        <dbReference type="ARBA" id="ARBA00023242"/>
    </source>
</evidence>
<feature type="region of interest" description="Disordered" evidence="6">
    <location>
        <begin position="165"/>
        <end position="201"/>
    </location>
</feature>
<dbReference type="GO" id="GO:0003677">
    <property type="term" value="F:DNA binding"/>
    <property type="evidence" value="ECO:0007669"/>
    <property type="project" value="UniProtKB-KW"/>
</dbReference>
<evidence type="ECO:0000259" key="7">
    <source>
        <dbReference type="PROSITE" id="PS50888"/>
    </source>
</evidence>
<dbReference type="PANTHER" id="PTHR46684">
    <property type="entry name" value="TRANSCRIPTION FACTOR FAMA"/>
    <property type="match status" value="1"/>
</dbReference>
<dbReference type="SUPFAM" id="SSF47459">
    <property type="entry name" value="HLH, helix-loop-helix DNA-binding domain"/>
    <property type="match status" value="1"/>
</dbReference>
<dbReference type="CDD" id="cd04873">
    <property type="entry name" value="ACT_UUR-ACR-like"/>
    <property type="match status" value="1"/>
</dbReference>
<dbReference type="PROSITE" id="PS51671">
    <property type="entry name" value="ACT"/>
    <property type="match status" value="1"/>
</dbReference>
<dbReference type="GO" id="GO:0046983">
    <property type="term" value="F:protein dimerization activity"/>
    <property type="evidence" value="ECO:0007669"/>
    <property type="project" value="InterPro"/>
</dbReference>
<sequence>MEKEEESYSVGIPGNYSGLDYNIDHHHQQQQQQLMKQRFGENSSGCEDNNNVEMVDYMFMNNNTPINQQMSLDKLSFADVMQLADFGPKLGLNQAKTSEEDNGIDPVYFLKFPVLNDHHKLQDDHESLVMAPSNDGKFDGLMEEIEEEENQIMARVNSSASLPFLGGSSSSLQKNPSLEGKNRRKRPRSTKTSEEVESQRMTHIAVERNRRKQMNEHLRVLRSLMPSSYVQRGDQASIIGGAIEFVRELEQLLQCLESQKRRRLIGGAEGPRPLGEVPVQNSMAIQQPQSPFFPPLPLPNDQIKIIELETGLREETAENKSCLADVEVKVLGFDAMIKILSRRRPGQLLKTIAALEDLQLNILHTNITTIEQTVLYSFNVKVASETRFSADDIASSVQQIFSFIHASCTI</sequence>
<dbReference type="PROSITE" id="PS50888">
    <property type="entry name" value="BHLH"/>
    <property type="match status" value="1"/>
</dbReference>
<dbReference type="GO" id="GO:0045893">
    <property type="term" value="P:positive regulation of DNA-templated transcription"/>
    <property type="evidence" value="ECO:0007669"/>
    <property type="project" value="TreeGrafter"/>
</dbReference>
<evidence type="ECO:0000256" key="4">
    <source>
        <dbReference type="ARBA" id="ARBA00023163"/>
    </source>
</evidence>
<dbReference type="AlphaFoldDB" id="A0AAP0JR78"/>
<evidence type="ECO:0000259" key="8">
    <source>
        <dbReference type="PROSITE" id="PS51671"/>
    </source>
</evidence>
<reference evidence="9 10" key="1">
    <citation type="submission" date="2024-01" db="EMBL/GenBank/DDBJ databases">
        <title>Genome assemblies of Stephania.</title>
        <authorList>
            <person name="Yang L."/>
        </authorList>
    </citation>
    <scope>NUCLEOTIDE SEQUENCE [LARGE SCALE GENOMIC DNA]</scope>
    <source>
        <strain evidence="9">QJT</strain>
        <tissue evidence="9">Leaf</tissue>
    </source>
</reference>
<dbReference type="Pfam" id="PF00010">
    <property type="entry name" value="HLH"/>
    <property type="match status" value="1"/>
</dbReference>
<feature type="compositionally biased region" description="Basic and acidic residues" evidence="6">
    <location>
        <begin position="191"/>
        <end position="201"/>
    </location>
</feature>
<dbReference type="CDD" id="cd11448">
    <property type="entry name" value="bHLH_AtFAMA_like"/>
    <property type="match status" value="1"/>
</dbReference>
<feature type="domain" description="ACT" evidence="8">
    <location>
        <begin position="336"/>
        <end position="410"/>
    </location>
</feature>
<keyword evidence="4" id="KW-0804">Transcription</keyword>
<name>A0AAP0JR78_9MAGN</name>
<evidence type="ECO:0000313" key="10">
    <source>
        <dbReference type="Proteomes" id="UP001417504"/>
    </source>
</evidence>
<dbReference type="GO" id="GO:0005634">
    <property type="term" value="C:nucleus"/>
    <property type="evidence" value="ECO:0007669"/>
    <property type="project" value="UniProtKB-SubCell"/>
</dbReference>
<evidence type="ECO:0000256" key="1">
    <source>
        <dbReference type="ARBA" id="ARBA00004123"/>
    </source>
</evidence>
<keyword evidence="5" id="KW-0539">Nucleus</keyword>
<protein>
    <recommendedName>
        <fullName evidence="11">Transcription factor FAMA</fullName>
    </recommendedName>
</protein>
<accession>A0AAP0JR78</accession>
<comment type="subcellular location">
    <subcellularLocation>
        <location evidence="1">Nucleus</location>
    </subcellularLocation>
</comment>
<proteinExistence type="predicted"/>